<accession>A0A0L6UZB0</accession>
<dbReference type="VEuPathDB" id="FungiDB:VP01_3118g3"/>
<dbReference type="EMBL" id="LAVV01008078">
    <property type="protein sequence ID" value="KNZ53853.1"/>
    <property type="molecule type" value="Genomic_DNA"/>
</dbReference>
<protein>
    <recommendedName>
        <fullName evidence="3">DUF4219 domain-containing protein</fullName>
    </recommendedName>
</protein>
<keyword evidence="2" id="KW-1185">Reference proteome</keyword>
<evidence type="ECO:0000313" key="2">
    <source>
        <dbReference type="Proteomes" id="UP000037035"/>
    </source>
</evidence>
<comment type="caution">
    <text evidence="1">The sequence shown here is derived from an EMBL/GenBank/DDBJ whole genome shotgun (WGS) entry which is preliminary data.</text>
</comment>
<dbReference type="AlphaFoldDB" id="A0A0L6UZB0"/>
<organism evidence="1 2">
    <name type="scientific">Puccinia sorghi</name>
    <dbReference type="NCBI Taxonomy" id="27349"/>
    <lineage>
        <taxon>Eukaryota</taxon>
        <taxon>Fungi</taxon>
        <taxon>Dikarya</taxon>
        <taxon>Basidiomycota</taxon>
        <taxon>Pucciniomycotina</taxon>
        <taxon>Pucciniomycetes</taxon>
        <taxon>Pucciniales</taxon>
        <taxon>Pucciniaceae</taxon>
        <taxon>Puccinia</taxon>
    </lineage>
</organism>
<evidence type="ECO:0008006" key="3">
    <source>
        <dbReference type="Google" id="ProtNLM"/>
    </source>
</evidence>
<dbReference type="OrthoDB" id="2513953at2759"/>
<gene>
    <name evidence="1" type="ORF">VP01_3118g3</name>
</gene>
<proteinExistence type="predicted"/>
<sequence length="89" mass="9814">MADAKGSAPKVNIPRLDEKNFLHWSMRIKAHLCHPGLLNYILETPVPLLGAAAKAVAKKHAETVDILMNYMTETVFESVVTPKNGESPF</sequence>
<reference evidence="1 2" key="1">
    <citation type="submission" date="2015-08" db="EMBL/GenBank/DDBJ databases">
        <title>Next Generation Sequencing and Analysis of the Genome of Puccinia sorghi L Schw, the Causal Agent of Maize Common Rust.</title>
        <authorList>
            <person name="Rochi L."/>
            <person name="Burguener G."/>
            <person name="Darino M."/>
            <person name="Turjanski A."/>
            <person name="Kreff E."/>
            <person name="Dieguez M.J."/>
            <person name="Sacco F."/>
        </authorList>
    </citation>
    <scope>NUCLEOTIDE SEQUENCE [LARGE SCALE GENOMIC DNA]</scope>
    <source>
        <strain evidence="1 2">RO10H11247</strain>
    </source>
</reference>
<name>A0A0L6UZB0_9BASI</name>
<evidence type="ECO:0000313" key="1">
    <source>
        <dbReference type="EMBL" id="KNZ53853.1"/>
    </source>
</evidence>
<dbReference type="Proteomes" id="UP000037035">
    <property type="component" value="Unassembled WGS sequence"/>
</dbReference>